<evidence type="ECO:0000259" key="8">
    <source>
        <dbReference type="Pfam" id="PF00361"/>
    </source>
</evidence>
<feature type="transmembrane region" description="Helical" evidence="7">
    <location>
        <begin position="206"/>
        <end position="227"/>
    </location>
</feature>
<dbReference type="EMBL" id="JBHSXQ010000004">
    <property type="protein sequence ID" value="MFC6906091.1"/>
    <property type="molecule type" value="Genomic_DNA"/>
</dbReference>
<feature type="transmembrane region" description="Helical" evidence="7">
    <location>
        <begin position="336"/>
        <end position="359"/>
    </location>
</feature>
<accession>A0ABD5V8U6</accession>
<reference evidence="9 10" key="1">
    <citation type="journal article" date="2019" name="Int. J. Syst. Evol. Microbiol.">
        <title>The Global Catalogue of Microorganisms (GCM) 10K type strain sequencing project: providing services to taxonomists for standard genome sequencing and annotation.</title>
        <authorList>
            <consortium name="The Broad Institute Genomics Platform"/>
            <consortium name="The Broad Institute Genome Sequencing Center for Infectious Disease"/>
            <person name="Wu L."/>
            <person name="Ma J."/>
        </authorList>
    </citation>
    <scope>NUCLEOTIDE SEQUENCE [LARGE SCALE GENOMIC DNA]</scope>
    <source>
        <strain evidence="9 10">CGMCC 1.3240</strain>
    </source>
</reference>
<feature type="transmembrane region" description="Helical" evidence="7">
    <location>
        <begin position="495"/>
        <end position="516"/>
    </location>
</feature>
<evidence type="ECO:0000313" key="9">
    <source>
        <dbReference type="EMBL" id="MFC6906091.1"/>
    </source>
</evidence>
<evidence type="ECO:0000313" key="10">
    <source>
        <dbReference type="Proteomes" id="UP001596312"/>
    </source>
</evidence>
<feature type="domain" description="NADH:quinone oxidoreductase/Mrp antiporter transmembrane" evidence="8">
    <location>
        <begin position="127"/>
        <end position="424"/>
    </location>
</feature>
<feature type="compositionally biased region" description="Basic and acidic residues" evidence="6">
    <location>
        <begin position="458"/>
        <end position="482"/>
    </location>
</feature>
<feature type="transmembrane region" description="Helical" evidence="7">
    <location>
        <begin position="110"/>
        <end position="126"/>
    </location>
</feature>
<dbReference type="AlphaFoldDB" id="A0ABD5V8U6"/>
<feature type="transmembrane region" description="Helical" evidence="7">
    <location>
        <begin position="132"/>
        <end position="150"/>
    </location>
</feature>
<gene>
    <name evidence="9" type="ORF">ACFQGH_12910</name>
</gene>
<dbReference type="PANTHER" id="PTHR42703:SF1">
    <property type="entry name" value="NA(+)_H(+) ANTIPORTER SUBUNIT D1"/>
    <property type="match status" value="1"/>
</dbReference>
<keyword evidence="2" id="KW-1003">Cell membrane</keyword>
<dbReference type="PANTHER" id="PTHR42703">
    <property type="entry name" value="NADH DEHYDROGENASE"/>
    <property type="match status" value="1"/>
</dbReference>
<evidence type="ECO:0000256" key="7">
    <source>
        <dbReference type="SAM" id="Phobius"/>
    </source>
</evidence>
<dbReference type="InterPro" id="IPR003918">
    <property type="entry name" value="NADH_UbQ_OxRdtase"/>
</dbReference>
<dbReference type="Proteomes" id="UP001596312">
    <property type="component" value="Unassembled WGS sequence"/>
</dbReference>
<feature type="transmembrane region" description="Helical" evidence="7">
    <location>
        <begin position="80"/>
        <end position="98"/>
    </location>
</feature>
<feature type="transmembrane region" description="Helical" evidence="7">
    <location>
        <begin position="162"/>
        <end position="186"/>
    </location>
</feature>
<evidence type="ECO:0000256" key="3">
    <source>
        <dbReference type="ARBA" id="ARBA00022692"/>
    </source>
</evidence>
<feature type="transmembrane region" description="Helical" evidence="7">
    <location>
        <begin position="371"/>
        <end position="389"/>
    </location>
</feature>
<keyword evidence="4 7" id="KW-1133">Transmembrane helix</keyword>
<evidence type="ECO:0000256" key="5">
    <source>
        <dbReference type="ARBA" id="ARBA00023136"/>
    </source>
</evidence>
<feature type="transmembrane region" description="Helical" evidence="7">
    <location>
        <begin position="409"/>
        <end position="429"/>
    </location>
</feature>
<keyword evidence="10" id="KW-1185">Reference proteome</keyword>
<feature type="transmembrane region" description="Helical" evidence="7">
    <location>
        <begin position="32"/>
        <end position="51"/>
    </location>
</feature>
<feature type="transmembrane region" description="Helical" evidence="7">
    <location>
        <begin position="248"/>
        <end position="268"/>
    </location>
</feature>
<evidence type="ECO:0000256" key="2">
    <source>
        <dbReference type="ARBA" id="ARBA00022475"/>
    </source>
</evidence>
<dbReference type="InterPro" id="IPR001750">
    <property type="entry name" value="ND/Mrp_TM"/>
</dbReference>
<comment type="subcellular location">
    <subcellularLocation>
        <location evidence="1">Cell membrane</location>
        <topology evidence="1">Multi-pass membrane protein</topology>
    </subcellularLocation>
</comment>
<organism evidence="9 10">
    <name type="scientific">Halalkalicoccus tibetensis</name>
    <dbReference type="NCBI Taxonomy" id="175632"/>
    <lineage>
        <taxon>Archaea</taxon>
        <taxon>Methanobacteriati</taxon>
        <taxon>Methanobacteriota</taxon>
        <taxon>Stenosarchaea group</taxon>
        <taxon>Halobacteria</taxon>
        <taxon>Halobacteriales</taxon>
        <taxon>Halococcaceae</taxon>
        <taxon>Halalkalicoccus</taxon>
    </lineage>
</organism>
<feature type="transmembrane region" description="Helical" evidence="7">
    <location>
        <begin position="6"/>
        <end position="25"/>
    </location>
</feature>
<protein>
    <submittedName>
        <fullName evidence="9">Monovalent cation/H+ antiporter subunit D family protein</fullName>
    </submittedName>
</protein>
<dbReference type="RefSeq" id="WP_340604642.1">
    <property type="nucleotide sequence ID" value="NZ_JBBMXV010000004.1"/>
</dbReference>
<evidence type="ECO:0000256" key="1">
    <source>
        <dbReference type="ARBA" id="ARBA00004651"/>
    </source>
</evidence>
<feature type="transmembrane region" description="Helical" evidence="7">
    <location>
        <begin position="305"/>
        <end position="324"/>
    </location>
</feature>
<proteinExistence type="predicted"/>
<evidence type="ECO:0000256" key="4">
    <source>
        <dbReference type="ARBA" id="ARBA00022989"/>
    </source>
</evidence>
<dbReference type="PRINTS" id="PR01437">
    <property type="entry name" value="NUOXDRDTASE4"/>
</dbReference>
<keyword evidence="3 7" id="KW-0812">Transmembrane</keyword>
<comment type="caution">
    <text evidence="9">The sequence shown here is derived from an EMBL/GenBank/DDBJ whole genome shotgun (WGS) entry which is preliminary data.</text>
</comment>
<sequence>MIENVPALLVVVPILAATLPLFVGLRYEDAGWTIAALTTTALFALSVWLAVEVFTAGEMVIHQLGGFDRPVGIELVADRLSVPFLVLVTAISAGVLAYTRRGGPRGNSFYSAYLLLVGGLAGLSLTGDVFNMFVFLEIVGLTTYALIAKGKSGEAAIAALKYLIIGTVGASLYLVGVGFLFVATGTLNMIDLATAIPERAGYGDPLILSAFAFIFVGFAIKIALFPLHTWQPDAYQRAPDGVTPMISALVSTVSAYALFRLTYSVFTVEFLLATPYATEIVVTLGSLSVLAGSVLAVMQREVKRMLAYSSVSQFGLVVLAYGLLNDTALVGALIHLFGHAIMKGGLFLGVGVVAAGVGARTVDEYGGLAKRMPFAAGALAVLGIALVGVPPSVGFVGKWFIAVGAVEAGAWPVAVVIFLSTMLTLAYVARLLEKMYFTPVADRPTPGAVATDGGEQPEGWRAESDGTAGKAERDPGPTEPRDLGAIAPDAVSRGMLWMTIIAALLSVALGFAGGAFDSLLTPFIEEVLNG</sequence>
<dbReference type="GO" id="GO:0005886">
    <property type="term" value="C:plasma membrane"/>
    <property type="evidence" value="ECO:0007669"/>
    <property type="project" value="UniProtKB-SubCell"/>
</dbReference>
<dbReference type="Pfam" id="PF00361">
    <property type="entry name" value="Proton_antipo_M"/>
    <property type="match status" value="1"/>
</dbReference>
<feature type="transmembrane region" description="Helical" evidence="7">
    <location>
        <begin position="280"/>
        <end position="298"/>
    </location>
</feature>
<dbReference type="InterPro" id="IPR050586">
    <property type="entry name" value="CPA3_Na-H_Antiporter_D"/>
</dbReference>
<evidence type="ECO:0000256" key="6">
    <source>
        <dbReference type="SAM" id="MobiDB-lite"/>
    </source>
</evidence>
<keyword evidence="5 7" id="KW-0472">Membrane</keyword>
<name>A0ABD5V8U6_9EURY</name>
<feature type="region of interest" description="Disordered" evidence="6">
    <location>
        <begin position="447"/>
        <end position="484"/>
    </location>
</feature>